<feature type="non-terminal residue" evidence="1">
    <location>
        <position position="1"/>
    </location>
</feature>
<reference evidence="1 2" key="1">
    <citation type="journal article" date="2018" name="MBio">
        <title>Comparative Genomics Reveals the Core Gene Toolbox for the Fungus-Insect Symbiosis.</title>
        <authorList>
            <person name="Wang Y."/>
            <person name="Stata M."/>
            <person name="Wang W."/>
            <person name="Stajich J.E."/>
            <person name="White M.M."/>
            <person name="Moncalvo J.M."/>
        </authorList>
    </citation>
    <scope>NUCLEOTIDE SEQUENCE [LARGE SCALE GENOMIC DNA]</scope>
    <source>
        <strain evidence="1 2">AUS-126-30</strain>
    </source>
</reference>
<proteinExistence type="predicted"/>
<organism evidence="1 2">
    <name type="scientific">Smittium angustum</name>
    <dbReference type="NCBI Taxonomy" id="133377"/>
    <lineage>
        <taxon>Eukaryota</taxon>
        <taxon>Fungi</taxon>
        <taxon>Fungi incertae sedis</taxon>
        <taxon>Zoopagomycota</taxon>
        <taxon>Kickxellomycotina</taxon>
        <taxon>Harpellomycetes</taxon>
        <taxon>Harpellales</taxon>
        <taxon>Legeriomycetaceae</taxon>
        <taxon>Smittium</taxon>
    </lineage>
</organism>
<sequence length="50" mass="5847">YCNKNNPSPVCGKLKENSRVLDLNSRVYKLHNSHYNIFQTPGGKQKRRNE</sequence>
<dbReference type="AlphaFoldDB" id="A0A2U1IXP1"/>
<keyword evidence="2" id="KW-1185">Reference proteome</keyword>
<accession>A0A2U1IXP1</accession>
<dbReference type="Proteomes" id="UP000245591">
    <property type="component" value="Unassembled WGS sequence"/>
</dbReference>
<name>A0A2U1IXP1_SMIAN</name>
<protein>
    <submittedName>
        <fullName evidence="1">Uncharacterized protein</fullName>
    </submittedName>
</protein>
<comment type="caution">
    <text evidence="1">The sequence shown here is derived from an EMBL/GenBank/DDBJ whole genome shotgun (WGS) entry which is preliminary data.</text>
</comment>
<gene>
    <name evidence="1" type="ORF">BB558_006452</name>
</gene>
<evidence type="ECO:0000313" key="1">
    <source>
        <dbReference type="EMBL" id="PVZ97584.1"/>
    </source>
</evidence>
<evidence type="ECO:0000313" key="2">
    <source>
        <dbReference type="Proteomes" id="UP000245591"/>
    </source>
</evidence>
<dbReference type="EMBL" id="MBFU01000783">
    <property type="protein sequence ID" value="PVZ97584.1"/>
    <property type="molecule type" value="Genomic_DNA"/>
</dbReference>